<protein>
    <submittedName>
        <fullName evidence="1">Uncharacterized protein</fullName>
    </submittedName>
</protein>
<dbReference type="Proteomes" id="UP000277671">
    <property type="component" value="Unassembled WGS sequence"/>
</dbReference>
<reference evidence="1 2" key="1">
    <citation type="submission" date="2018-10" db="EMBL/GenBank/DDBJ databases">
        <title>Sequencing the genomes of 1000 actinobacteria strains.</title>
        <authorList>
            <person name="Klenk H.-P."/>
        </authorList>
    </citation>
    <scope>NUCLEOTIDE SEQUENCE [LARGE SCALE GENOMIC DNA]</scope>
    <source>
        <strain evidence="1 2">DSM 45175</strain>
    </source>
</reference>
<evidence type="ECO:0000313" key="2">
    <source>
        <dbReference type="Proteomes" id="UP000277671"/>
    </source>
</evidence>
<dbReference type="RefSeq" id="WP_147457189.1">
    <property type="nucleotide sequence ID" value="NZ_RBKT01000001.1"/>
</dbReference>
<accession>A0A495JT00</accession>
<dbReference type="AlphaFoldDB" id="A0A495JT00"/>
<name>A0A495JT00_9ACTN</name>
<proteinExistence type="predicted"/>
<comment type="caution">
    <text evidence="1">The sequence shown here is derived from an EMBL/GenBank/DDBJ whole genome shotgun (WGS) entry which is preliminary data.</text>
</comment>
<sequence length="104" mass="11462">MGVVLRGVVLRDLVVVLEPGEWYVRFGVPAATRRTIRLGDVDRIHTRLTGPDGKQEEMWVSGHKGDCRPTCGRGCIAEYVALAAVERALVKRDGPLVIRPDEAL</sequence>
<keyword evidence="2" id="KW-1185">Reference proteome</keyword>
<dbReference type="EMBL" id="RBKT01000001">
    <property type="protein sequence ID" value="RKR91971.1"/>
    <property type="molecule type" value="Genomic_DNA"/>
</dbReference>
<organism evidence="1 2">
    <name type="scientific">Micromonospora pisi</name>
    <dbReference type="NCBI Taxonomy" id="589240"/>
    <lineage>
        <taxon>Bacteria</taxon>
        <taxon>Bacillati</taxon>
        <taxon>Actinomycetota</taxon>
        <taxon>Actinomycetes</taxon>
        <taxon>Micromonosporales</taxon>
        <taxon>Micromonosporaceae</taxon>
        <taxon>Micromonospora</taxon>
    </lineage>
</organism>
<gene>
    <name evidence="1" type="ORF">BDK92_6402</name>
</gene>
<evidence type="ECO:0000313" key="1">
    <source>
        <dbReference type="EMBL" id="RKR91971.1"/>
    </source>
</evidence>